<keyword evidence="2" id="KW-1185">Reference proteome</keyword>
<dbReference type="InterPro" id="IPR027023">
    <property type="entry name" value="Put_LipoPS_kinase_InaA"/>
</dbReference>
<reference evidence="1 2" key="1">
    <citation type="submission" date="2024-07" db="EMBL/GenBank/DDBJ databases">
        <authorList>
            <person name="Ren Q."/>
        </authorList>
    </citation>
    <scope>NUCLEOTIDE SEQUENCE [LARGE SCALE GENOMIC DNA]</scope>
    <source>
        <strain evidence="1 2">REN37</strain>
    </source>
</reference>
<protein>
    <submittedName>
        <fullName evidence="1">Lipopolysaccharide kinase InaA family protein</fullName>
    </submittedName>
</protein>
<dbReference type="Gene3D" id="1.10.510.10">
    <property type="entry name" value="Transferase(Phosphotransferase) domain 1"/>
    <property type="match status" value="1"/>
</dbReference>
<dbReference type="Proteomes" id="UP001562065">
    <property type="component" value="Unassembled WGS sequence"/>
</dbReference>
<gene>
    <name evidence="1" type="ORF">AB5I84_09145</name>
</gene>
<comment type="caution">
    <text evidence="1">The sequence shown here is derived from an EMBL/GenBank/DDBJ whole genome shotgun (WGS) entry which is preliminary data.</text>
</comment>
<dbReference type="InterPro" id="IPR011009">
    <property type="entry name" value="Kinase-like_dom_sf"/>
</dbReference>
<evidence type="ECO:0000313" key="2">
    <source>
        <dbReference type="Proteomes" id="UP001562065"/>
    </source>
</evidence>
<organism evidence="1 2">
    <name type="scientific">Isoalcanivorax beigongshangi</name>
    <dbReference type="NCBI Taxonomy" id="3238810"/>
    <lineage>
        <taxon>Bacteria</taxon>
        <taxon>Pseudomonadati</taxon>
        <taxon>Pseudomonadota</taxon>
        <taxon>Gammaproteobacteria</taxon>
        <taxon>Oceanospirillales</taxon>
        <taxon>Alcanivoracaceae</taxon>
        <taxon>Isoalcanivorax</taxon>
    </lineage>
</organism>
<evidence type="ECO:0000313" key="1">
    <source>
        <dbReference type="EMBL" id="MEY1662310.1"/>
    </source>
</evidence>
<name>A0ABV4AKT9_9GAMM</name>
<dbReference type="RefSeq" id="WP_369455546.1">
    <property type="nucleotide sequence ID" value="NZ_JBGCUO010000001.1"/>
</dbReference>
<sequence length="244" mass="28157">MKQSMDQATASRLRQCGWLDFDTLWALDLPVVDEPNTDRGGWSSVSRLTVDGQPYFLKRQRDHLTRSLRAPFGEPTFAREWRNINRFQRCGIPALRAGYFAQRGRQAMLLTYALSDWQDLAHWQQRWPQLPEPVRSGVLAACGRLLQQLHQQGLVHGCCYPKHIFLRAQGDGLEACFIDLENARRALWGDHDRLRDLEPLLRRSAPAWGEGEAAQLLESYTPDPVTQLTWLQRIAGRSRRKAQR</sequence>
<dbReference type="Pfam" id="PF06293">
    <property type="entry name" value="Kdo"/>
    <property type="match status" value="1"/>
</dbReference>
<dbReference type="SUPFAM" id="SSF56112">
    <property type="entry name" value="Protein kinase-like (PK-like)"/>
    <property type="match status" value="1"/>
</dbReference>
<proteinExistence type="predicted"/>
<accession>A0ABV4AKT9</accession>
<keyword evidence="1" id="KW-0808">Transferase</keyword>
<dbReference type="GO" id="GO:0016301">
    <property type="term" value="F:kinase activity"/>
    <property type="evidence" value="ECO:0007669"/>
    <property type="project" value="UniProtKB-KW"/>
</dbReference>
<dbReference type="PIRSF" id="PIRSF026326">
    <property type="entry name" value="InaA"/>
    <property type="match status" value="1"/>
</dbReference>
<dbReference type="EMBL" id="JBGCUO010000001">
    <property type="protein sequence ID" value="MEY1662310.1"/>
    <property type="molecule type" value="Genomic_DNA"/>
</dbReference>
<keyword evidence="1" id="KW-0418">Kinase</keyword>